<dbReference type="Pfam" id="PF07445">
    <property type="entry name" value="PriC"/>
    <property type="match status" value="1"/>
</dbReference>
<dbReference type="Gene3D" id="1.20.1270.340">
    <property type="match status" value="1"/>
</dbReference>
<comment type="caution">
    <text evidence="1">The sequence shown here is derived from an EMBL/GenBank/DDBJ whole genome shotgun (WGS) entry which is preliminary data.</text>
</comment>
<protein>
    <submittedName>
        <fullName evidence="1">Primosomal replication protein N</fullName>
    </submittedName>
</protein>
<proteinExistence type="predicted"/>
<name>A0A502LA88_9GAMM</name>
<keyword evidence="2" id="KW-1185">Reference proteome</keyword>
<dbReference type="RefSeq" id="WP_140600654.1">
    <property type="nucleotide sequence ID" value="NZ_SAWY01000001.1"/>
</dbReference>
<dbReference type="AlphaFoldDB" id="A0A502LA88"/>
<dbReference type="InterPro" id="IPR010890">
    <property type="entry name" value="PriC"/>
</dbReference>
<evidence type="ECO:0000313" key="2">
    <source>
        <dbReference type="Proteomes" id="UP000315303"/>
    </source>
</evidence>
<sequence length="222" mass="25988">MTLNSQIVRLTTLFDHLTQQAKVIDRQNANNKSHYLVENSNLFNKHLFHTDSDLFSDYVDEARTKLNEFIRLSSKKDKQSFIAKERLQHILGHLEQQINAIHNAFSSNSSLHQAAKISFDAHKKARHKRVQRYQASQPKLQQLAQSVMLSSHQLYAKLSEHHEFERRLLLMISQREEQRKQSKGLQINKLSAEVLALHQRLGRCRKAISEIERKIEMSEKTQ</sequence>
<organism evidence="1 2">
    <name type="scientific">Litorilituus lipolyticus</name>
    <dbReference type="NCBI Taxonomy" id="2491017"/>
    <lineage>
        <taxon>Bacteria</taxon>
        <taxon>Pseudomonadati</taxon>
        <taxon>Pseudomonadota</taxon>
        <taxon>Gammaproteobacteria</taxon>
        <taxon>Alteromonadales</taxon>
        <taxon>Colwelliaceae</taxon>
        <taxon>Litorilituus</taxon>
    </lineage>
</organism>
<dbReference type="EMBL" id="SAWY01000001">
    <property type="protein sequence ID" value="TPH19161.1"/>
    <property type="molecule type" value="Genomic_DNA"/>
</dbReference>
<dbReference type="OrthoDB" id="7061116at2"/>
<gene>
    <name evidence="1" type="ORF">EPA86_00055</name>
</gene>
<evidence type="ECO:0000313" key="1">
    <source>
        <dbReference type="EMBL" id="TPH19161.1"/>
    </source>
</evidence>
<dbReference type="InterPro" id="IPR038338">
    <property type="entry name" value="PriC_sf"/>
</dbReference>
<reference evidence="1 2" key="1">
    <citation type="submission" date="2019-01" db="EMBL/GenBank/DDBJ databases">
        <title>Litorilituus lipolytica sp. nov., isolated from intertidal sand of the Yellow Sea in China.</title>
        <authorList>
            <person name="Liu A."/>
        </authorList>
    </citation>
    <scope>NUCLEOTIDE SEQUENCE [LARGE SCALE GENOMIC DNA]</scope>
    <source>
        <strain evidence="1 2">RZ04</strain>
    </source>
</reference>
<dbReference type="Proteomes" id="UP000315303">
    <property type="component" value="Unassembled WGS sequence"/>
</dbReference>
<accession>A0A502LA88</accession>